<dbReference type="EMBL" id="JANKHO010001472">
    <property type="protein sequence ID" value="KAJ3501203.1"/>
    <property type="molecule type" value="Genomic_DNA"/>
</dbReference>
<protein>
    <submittedName>
        <fullName evidence="2">Uncharacterized protein</fullName>
    </submittedName>
</protein>
<evidence type="ECO:0000256" key="1">
    <source>
        <dbReference type="SAM" id="MobiDB-lite"/>
    </source>
</evidence>
<proteinExistence type="predicted"/>
<dbReference type="AlphaFoldDB" id="A0A9W8MR78"/>
<accession>A0A9W8MR78</accession>
<comment type="caution">
    <text evidence="2">The sequence shown here is derived from an EMBL/GenBank/DDBJ whole genome shotgun (WGS) entry which is preliminary data.</text>
</comment>
<dbReference type="Proteomes" id="UP001148786">
    <property type="component" value="Unassembled WGS sequence"/>
</dbReference>
<reference evidence="2" key="1">
    <citation type="submission" date="2022-07" db="EMBL/GenBank/DDBJ databases">
        <title>Genome Sequence of Agrocybe chaxingu.</title>
        <authorList>
            <person name="Buettner E."/>
        </authorList>
    </citation>
    <scope>NUCLEOTIDE SEQUENCE</scope>
    <source>
        <strain evidence="2">MP-N11</strain>
    </source>
</reference>
<evidence type="ECO:0000313" key="2">
    <source>
        <dbReference type="EMBL" id="KAJ3501203.1"/>
    </source>
</evidence>
<sequence>MYASSSLRGYGATIPDDDDQRDLSDNEYVFGDDDDDDNLDTTEDVSPAGIPPAPAPYYPGVTTCIVRRLLLSPLPSASLVVGVSTKTTVLEEWEELSDVREHLCPSPRGCH</sequence>
<evidence type="ECO:0000313" key="3">
    <source>
        <dbReference type="Proteomes" id="UP001148786"/>
    </source>
</evidence>
<feature type="compositionally biased region" description="Acidic residues" evidence="1">
    <location>
        <begin position="30"/>
        <end position="43"/>
    </location>
</feature>
<name>A0A9W8MR78_9AGAR</name>
<gene>
    <name evidence="2" type="ORF">NLJ89_g9447</name>
</gene>
<organism evidence="2 3">
    <name type="scientific">Agrocybe chaxingu</name>
    <dbReference type="NCBI Taxonomy" id="84603"/>
    <lineage>
        <taxon>Eukaryota</taxon>
        <taxon>Fungi</taxon>
        <taxon>Dikarya</taxon>
        <taxon>Basidiomycota</taxon>
        <taxon>Agaricomycotina</taxon>
        <taxon>Agaricomycetes</taxon>
        <taxon>Agaricomycetidae</taxon>
        <taxon>Agaricales</taxon>
        <taxon>Agaricineae</taxon>
        <taxon>Strophariaceae</taxon>
        <taxon>Agrocybe</taxon>
    </lineage>
</organism>
<keyword evidence="3" id="KW-1185">Reference proteome</keyword>
<feature type="region of interest" description="Disordered" evidence="1">
    <location>
        <begin position="1"/>
        <end position="53"/>
    </location>
</feature>